<evidence type="ECO:0000313" key="2">
    <source>
        <dbReference type="Proteomes" id="UP000825799"/>
    </source>
</evidence>
<dbReference type="PANTHER" id="PTHR37816">
    <property type="entry name" value="YALI0E33011P"/>
    <property type="match status" value="1"/>
</dbReference>
<evidence type="ECO:0000313" key="1">
    <source>
        <dbReference type="EMBL" id="QYO78735.1"/>
    </source>
</evidence>
<name>A0ABX8WKC2_9HYPH</name>
<dbReference type="InterPro" id="IPR052922">
    <property type="entry name" value="Cytidylate_Kinase-2"/>
</dbReference>
<keyword evidence="2" id="KW-1185">Reference proteome</keyword>
<reference evidence="1 2" key="1">
    <citation type="submission" date="2021-08" db="EMBL/GenBank/DDBJ databases">
        <title>Devosia salina sp. nov., isolated from the South China Sea sediment.</title>
        <authorList>
            <person name="Zhou Z."/>
        </authorList>
    </citation>
    <scope>NUCLEOTIDE SEQUENCE [LARGE SCALE GENOMIC DNA]</scope>
    <source>
        <strain evidence="1 2">SCS-3</strain>
    </source>
</reference>
<sequence length="180" mass="20580">MTDKVSPLVTLGRRIMVLGLTNSGKSTLTVALARRLGVPAIHLDQLRHQPNTNWQERSDAEFVALHDQAILAEEWVIDGSYSKVMPQRLARATGIILLTDSLVTRYRRYFVRTLFQKHRAGGLEGGQDQLNWKMIHWLWHTRNSIGKYQEVAANSGLPHLLVNNRQELDGLYRNWGLTRS</sequence>
<dbReference type="InterPro" id="IPR027417">
    <property type="entry name" value="P-loop_NTPase"/>
</dbReference>
<dbReference type="Gene3D" id="3.40.50.300">
    <property type="entry name" value="P-loop containing nucleotide triphosphate hydrolases"/>
    <property type="match status" value="1"/>
</dbReference>
<dbReference type="SUPFAM" id="SSF52540">
    <property type="entry name" value="P-loop containing nucleoside triphosphate hydrolases"/>
    <property type="match status" value="1"/>
</dbReference>
<dbReference type="RefSeq" id="WP_220307198.1">
    <property type="nucleotide sequence ID" value="NZ_CP080590.1"/>
</dbReference>
<proteinExistence type="predicted"/>
<accession>A0ABX8WKC2</accession>
<dbReference type="Proteomes" id="UP000825799">
    <property type="component" value="Chromosome"/>
</dbReference>
<gene>
    <name evidence="1" type="ORF">K1X15_09435</name>
</gene>
<dbReference type="PANTHER" id="PTHR37816:SF1">
    <property type="entry name" value="TOXIN"/>
    <property type="match status" value="1"/>
</dbReference>
<protein>
    <submittedName>
        <fullName evidence="1">AAA family ATPase</fullName>
    </submittedName>
</protein>
<dbReference type="EMBL" id="CP080590">
    <property type="protein sequence ID" value="QYO78735.1"/>
    <property type="molecule type" value="Genomic_DNA"/>
</dbReference>
<organism evidence="1 2">
    <name type="scientific">Devosia salina</name>
    <dbReference type="NCBI Taxonomy" id="2860336"/>
    <lineage>
        <taxon>Bacteria</taxon>
        <taxon>Pseudomonadati</taxon>
        <taxon>Pseudomonadota</taxon>
        <taxon>Alphaproteobacteria</taxon>
        <taxon>Hyphomicrobiales</taxon>
        <taxon>Devosiaceae</taxon>
        <taxon>Devosia</taxon>
    </lineage>
</organism>